<gene>
    <name evidence="1" type="ORF">K3F53_19095</name>
    <name evidence="2" type="ORF">SAMN04489735_104529</name>
</gene>
<dbReference type="EMBL" id="FNDE01000045">
    <property type="protein sequence ID" value="SDH70668.1"/>
    <property type="molecule type" value="Genomic_DNA"/>
</dbReference>
<evidence type="ECO:0000313" key="1">
    <source>
        <dbReference type="EMBL" id="QYY44751.1"/>
    </source>
</evidence>
<keyword evidence="1" id="KW-0614">Plasmid</keyword>
<dbReference type="Proteomes" id="UP000826616">
    <property type="component" value="Plasmid pAT1"/>
</dbReference>
<dbReference type="AlphaFoldDB" id="A0A1G8EL96"/>
<protein>
    <submittedName>
        <fullName evidence="2">Uncharacterized protein</fullName>
    </submittedName>
</protein>
<evidence type="ECO:0000313" key="3">
    <source>
        <dbReference type="Proteomes" id="UP000198956"/>
    </source>
</evidence>
<dbReference type="RefSeq" id="WP_091261278.1">
    <property type="nucleotide sequence ID" value="NZ_CP080765.1"/>
</dbReference>
<geneLocation type="plasmid" evidence="1 4">
    <name>pAT1</name>
</geneLocation>
<reference evidence="1 4" key="2">
    <citation type="submission" date="2021-08" db="EMBL/GenBank/DDBJ databases">
        <title>Complete genome sequence of the strain Aneurinibacillus thermoaerophilus CCM 8960.</title>
        <authorList>
            <person name="Musilova J."/>
            <person name="Kourilova X."/>
            <person name="Pernicova I."/>
            <person name="Bezdicek M."/>
            <person name="Lengerova M."/>
            <person name="Obruca S."/>
            <person name="Sedlar K."/>
        </authorList>
    </citation>
    <scope>NUCLEOTIDE SEQUENCE [LARGE SCALE GENOMIC DNA]</scope>
    <source>
        <strain evidence="1 4">CCM 8960</strain>
        <plasmid evidence="1 4">pAT1</plasmid>
    </source>
</reference>
<keyword evidence="4" id="KW-1185">Reference proteome</keyword>
<proteinExistence type="predicted"/>
<dbReference type="OrthoDB" id="9945830at2"/>
<sequence length="129" mass="14565">MIINKTLSNLGGNVEYEIFFGFECECEDGGLLEYEKFTNLTELLEAVSPDKVEEIRSHYDAVEVKITGISFNTATEDREAGVSVMIGEKVQGWVTAKFDNKDVESCLLANLEKVKRIIDNTLNEYPVQY</sequence>
<reference evidence="2 3" key="1">
    <citation type="submission" date="2016-10" db="EMBL/GenBank/DDBJ databases">
        <authorList>
            <person name="de Groot N.N."/>
        </authorList>
    </citation>
    <scope>NUCLEOTIDE SEQUENCE [LARGE SCALE GENOMIC DNA]</scope>
    <source>
        <strain evidence="2 3">L 420-91</strain>
    </source>
</reference>
<dbReference type="EMBL" id="CP080765">
    <property type="protein sequence ID" value="QYY44751.1"/>
    <property type="molecule type" value="Genomic_DNA"/>
</dbReference>
<organism evidence="2 3">
    <name type="scientific">Aneurinibacillus thermoaerophilus</name>
    <dbReference type="NCBI Taxonomy" id="143495"/>
    <lineage>
        <taxon>Bacteria</taxon>
        <taxon>Bacillati</taxon>
        <taxon>Bacillota</taxon>
        <taxon>Bacilli</taxon>
        <taxon>Bacillales</taxon>
        <taxon>Paenibacillaceae</taxon>
        <taxon>Aneurinibacillus group</taxon>
        <taxon>Aneurinibacillus</taxon>
    </lineage>
</organism>
<name>A0A1G8EL96_ANETH</name>
<dbReference type="Proteomes" id="UP000198956">
    <property type="component" value="Unassembled WGS sequence"/>
</dbReference>
<accession>A0A1G8EL96</accession>
<evidence type="ECO:0000313" key="2">
    <source>
        <dbReference type="EMBL" id="SDH70668.1"/>
    </source>
</evidence>
<evidence type="ECO:0000313" key="4">
    <source>
        <dbReference type="Proteomes" id="UP000826616"/>
    </source>
</evidence>
<dbReference type="GeneID" id="97143489"/>